<name>A0A2A5S2X9_9LACT</name>
<keyword evidence="1" id="KW-1133">Transmembrane helix</keyword>
<comment type="caution">
    <text evidence="4">The sequence shown here is derived from an EMBL/GenBank/DDBJ whole genome shotgun (WGS) entry which is preliminary data.</text>
</comment>
<dbReference type="Pfam" id="PF11797">
    <property type="entry name" value="WxLIP_HBD"/>
    <property type="match status" value="1"/>
</dbReference>
<feature type="transmembrane region" description="Helical" evidence="1">
    <location>
        <begin position="327"/>
        <end position="348"/>
    </location>
</feature>
<dbReference type="Pfam" id="PF06030">
    <property type="entry name" value="WxLIP_PGBD"/>
    <property type="match status" value="1"/>
</dbReference>
<evidence type="ECO:0000313" key="5">
    <source>
        <dbReference type="Proteomes" id="UP000218282"/>
    </source>
</evidence>
<evidence type="ECO:0000313" key="4">
    <source>
        <dbReference type="EMBL" id="PCS07802.1"/>
    </source>
</evidence>
<evidence type="ECO:0000256" key="1">
    <source>
        <dbReference type="SAM" id="Phobius"/>
    </source>
</evidence>
<keyword evidence="1" id="KW-0472">Membrane</keyword>
<sequence length="363" mass="39836">MKVSVYMTSKKIQARLLLAILLCLSFFIGIGQVSASAANFSVNTIIPENQIDKSKTYFNLKMGPDQRQFITTTLKNETEKAVTVEVSLNSAKTNANGLIEYGNNTIKKDASLAYPLDTLMTGPTSVVIPAHESKDAIFQITMPSQSFDGIILGGLTFQQKSSEVTQDASKAGTSVQNEYAYAVAVVLRETDTPVFPNLNLLTVKPGQENYRNVIITTIQNDQAAILSDVKVDAAIYAKNGKKPVYSSTKNDLQVAPNSSWVYPISLENTKMEAGTYTLRMTVSGTSANKSKTWTFSKTFKIAEKEARELNKSAVDVKANTNAKSINWLLIAVICLIILVVILILLFLLKNKREKQSVDTNSHD</sequence>
<keyword evidence="5" id="KW-1185">Reference proteome</keyword>
<protein>
    <submittedName>
        <fullName evidence="4">Cell surface protein</fullName>
    </submittedName>
</protein>
<accession>A0A2A5S2X9</accession>
<dbReference type="AlphaFoldDB" id="A0A2A5S2X9"/>
<keyword evidence="1" id="KW-0812">Transmembrane</keyword>
<gene>
    <name evidence="4" type="ORF">RU86_GL001859</name>
</gene>
<reference evidence="4 5" key="1">
    <citation type="submission" date="2014-12" db="EMBL/GenBank/DDBJ databases">
        <title>Draft genome sequences of 10 type strains of Lactococcus.</title>
        <authorList>
            <person name="Sun Z."/>
            <person name="Zhong Z."/>
            <person name="Liu W."/>
            <person name="Zhang W."/>
            <person name="Zhang H."/>
        </authorList>
    </citation>
    <scope>NUCLEOTIDE SEQUENCE [LARGE SCALE GENOMIC DNA]</scope>
    <source>
        <strain evidence="4 5">DSM 6634</strain>
    </source>
</reference>
<dbReference type="InterPro" id="IPR010317">
    <property type="entry name" value="WxLIP_PGBD"/>
</dbReference>
<dbReference type="Proteomes" id="UP000218282">
    <property type="component" value="Unassembled WGS sequence"/>
</dbReference>
<dbReference type="EMBL" id="JXJW01000005">
    <property type="protein sequence ID" value="PCS07802.1"/>
    <property type="molecule type" value="Genomic_DNA"/>
</dbReference>
<evidence type="ECO:0000259" key="3">
    <source>
        <dbReference type="Pfam" id="PF11797"/>
    </source>
</evidence>
<dbReference type="InterPro" id="IPR021759">
    <property type="entry name" value="WxLIP_HBD"/>
</dbReference>
<organism evidence="4 5">
    <name type="scientific">Pseudolactococcus piscium</name>
    <dbReference type="NCBI Taxonomy" id="1364"/>
    <lineage>
        <taxon>Bacteria</taxon>
        <taxon>Bacillati</taxon>
        <taxon>Bacillota</taxon>
        <taxon>Bacilli</taxon>
        <taxon>Lactobacillales</taxon>
        <taxon>Streptococcaceae</taxon>
        <taxon>Pseudolactococcus</taxon>
    </lineage>
</organism>
<feature type="domain" description="WxL Interacting Protein host binding" evidence="3">
    <location>
        <begin position="171"/>
        <end position="311"/>
    </location>
</feature>
<proteinExistence type="predicted"/>
<evidence type="ECO:0000259" key="2">
    <source>
        <dbReference type="Pfam" id="PF06030"/>
    </source>
</evidence>
<feature type="domain" description="WxL Interacting Protein peptidoglycan binding" evidence="2">
    <location>
        <begin position="40"/>
        <end position="158"/>
    </location>
</feature>